<dbReference type="InterPro" id="IPR009597">
    <property type="entry name" value="DUF1206"/>
</dbReference>
<feature type="transmembrane region" description="Helical" evidence="1">
    <location>
        <begin position="238"/>
        <end position="261"/>
    </location>
</feature>
<evidence type="ECO:0000313" key="3">
    <source>
        <dbReference type="EMBL" id="MBM9432917.1"/>
    </source>
</evidence>
<proteinExistence type="predicted"/>
<dbReference type="EMBL" id="JAFFJS010000002">
    <property type="protein sequence ID" value="MBM9432917.1"/>
    <property type="molecule type" value="Genomic_DNA"/>
</dbReference>
<accession>A0ABS2TGK3</accession>
<feature type="domain" description="DUF1206" evidence="2">
    <location>
        <begin position="26"/>
        <end position="91"/>
    </location>
</feature>
<comment type="caution">
    <text evidence="3">The sequence shown here is derived from an EMBL/GenBank/DDBJ whole genome shotgun (WGS) entry which is preliminary data.</text>
</comment>
<feature type="transmembrane region" description="Helical" evidence="1">
    <location>
        <begin position="143"/>
        <end position="168"/>
    </location>
</feature>
<feature type="transmembrane region" description="Helical" evidence="1">
    <location>
        <begin position="196"/>
        <end position="218"/>
    </location>
</feature>
<protein>
    <submittedName>
        <fullName evidence="3">DUF1206 domain-containing protein</fullName>
    </submittedName>
</protein>
<evidence type="ECO:0000259" key="2">
    <source>
        <dbReference type="Pfam" id="PF06724"/>
    </source>
</evidence>
<dbReference type="RefSeq" id="WP_187996298.1">
    <property type="nucleotide sequence ID" value="NZ_JACEXG010000002.1"/>
</dbReference>
<dbReference type="Pfam" id="PF06724">
    <property type="entry name" value="DUF1206"/>
    <property type="match status" value="3"/>
</dbReference>
<feature type="transmembrane region" description="Helical" evidence="1">
    <location>
        <begin position="67"/>
        <end position="91"/>
    </location>
</feature>
<evidence type="ECO:0000313" key="4">
    <source>
        <dbReference type="Proteomes" id="UP000705983"/>
    </source>
</evidence>
<organism evidence="3 4">
    <name type="scientific">Flaviflexus equikiangi</name>
    <dbReference type="NCBI Taxonomy" id="2758573"/>
    <lineage>
        <taxon>Bacteria</taxon>
        <taxon>Bacillati</taxon>
        <taxon>Actinomycetota</taxon>
        <taxon>Actinomycetes</taxon>
        <taxon>Actinomycetales</taxon>
        <taxon>Actinomycetaceae</taxon>
        <taxon>Flaviflexus</taxon>
    </lineage>
</organism>
<keyword evidence="1" id="KW-0472">Membrane</keyword>
<gene>
    <name evidence="3" type="ORF">JVW63_04285</name>
</gene>
<dbReference type="Proteomes" id="UP000705983">
    <property type="component" value="Unassembled WGS sequence"/>
</dbReference>
<keyword evidence="4" id="KW-1185">Reference proteome</keyword>
<keyword evidence="1" id="KW-0812">Transmembrane</keyword>
<feature type="transmembrane region" description="Helical" evidence="1">
    <location>
        <begin position="103"/>
        <end position="123"/>
    </location>
</feature>
<keyword evidence="1" id="KW-1133">Transmembrane helix</keyword>
<name>A0ABS2TGK3_9ACTO</name>
<feature type="domain" description="DUF1206" evidence="2">
    <location>
        <begin position="197"/>
        <end position="265"/>
    </location>
</feature>
<evidence type="ECO:0000256" key="1">
    <source>
        <dbReference type="SAM" id="Phobius"/>
    </source>
</evidence>
<sequence length="271" mass="27518">MVKAKSHVRTAAGLAQSRWFQIVARAGYVTTGLVHAMIGWICLRLGLWRDADQSADQSGALASFAEAPAGAALLLAGAVATAMLAAVHVLASVGDLKNDLPSAVKAAGKAVLYGGLAVTAWSIGSGQSSDSGDTAESATAPLLASGLGRALVILAGAAIIAVGVYHVYKGTTRKFRNDLSPSGDDKISSVIDMSGLVGYVAKGLALVGVGGMVMWAAISVDPDKARGLDAAFTEVLSFPAGGHLLAGMGIGFVLFGVYSVLRAKYQQMPTS</sequence>
<feature type="transmembrane region" description="Helical" evidence="1">
    <location>
        <begin position="26"/>
        <end position="47"/>
    </location>
</feature>
<reference evidence="4" key="1">
    <citation type="submission" date="2021-02" db="EMBL/GenBank/DDBJ databases">
        <title>Leucobacter sp. CX169.</title>
        <authorList>
            <person name="Cheng Y."/>
        </authorList>
    </citation>
    <scope>NUCLEOTIDE SEQUENCE [LARGE SCALE GENOMIC DNA]</scope>
    <source>
        <strain evidence="4">JY899</strain>
    </source>
</reference>
<feature type="domain" description="DUF1206" evidence="2">
    <location>
        <begin position="105"/>
        <end position="173"/>
    </location>
</feature>